<evidence type="ECO:0000313" key="1">
    <source>
        <dbReference type="EMBL" id="TCK06410.1"/>
    </source>
</evidence>
<gene>
    <name evidence="1" type="ORF">CLV27_0211</name>
</gene>
<name>A0A4R1GHF7_9BACT</name>
<sequence length="148" mass="17422">MGCYDPERDDDFLHLTRFAEGRIPSCSIRDFSIPSLKEEIEKKLLKFKNALSGEEERKLESIVSINQRVDFSSEKALSYRFLLENYLFPFLKRLVVYRVNEPEGLKELLLLIDVIEKELSISPINTKNTEERIERAFDVLISHLYQHL</sequence>
<proteinExistence type="predicted"/>
<protein>
    <submittedName>
        <fullName evidence="1">Uncharacterized protein</fullName>
    </submittedName>
</protein>
<reference evidence="1 2" key="1">
    <citation type="submission" date="2019-03" db="EMBL/GenBank/DDBJ databases">
        <title>Genomic Encyclopedia of Archaeal and Bacterial Type Strains, Phase II (KMG-II): from individual species to whole genera.</title>
        <authorList>
            <person name="Goeker M."/>
        </authorList>
    </citation>
    <scope>NUCLEOTIDE SEQUENCE [LARGE SCALE GENOMIC DNA]</scope>
    <source>
        <strain evidence="1 2">DSM 24425</strain>
    </source>
</reference>
<keyword evidence="2" id="KW-1185">Reference proteome</keyword>
<dbReference type="Proteomes" id="UP000295777">
    <property type="component" value="Unassembled WGS sequence"/>
</dbReference>
<accession>A0A4R1GHF7</accession>
<dbReference type="RefSeq" id="WP_132524923.1">
    <property type="nucleotide sequence ID" value="NZ_SMFV01000001.1"/>
</dbReference>
<comment type="caution">
    <text evidence="1">The sequence shown here is derived from an EMBL/GenBank/DDBJ whole genome shotgun (WGS) entry which is preliminary data.</text>
</comment>
<dbReference type="EMBL" id="SMFV01000001">
    <property type="protein sequence ID" value="TCK06410.1"/>
    <property type="molecule type" value="Genomic_DNA"/>
</dbReference>
<evidence type="ECO:0000313" key="2">
    <source>
        <dbReference type="Proteomes" id="UP000295777"/>
    </source>
</evidence>
<dbReference type="OrthoDB" id="15653at2"/>
<organism evidence="1 2">
    <name type="scientific">Phorcysia thermohydrogeniphila</name>
    <dbReference type="NCBI Taxonomy" id="936138"/>
    <lineage>
        <taxon>Bacteria</taxon>
        <taxon>Pseudomonadati</taxon>
        <taxon>Aquificota</taxon>
        <taxon>Aquificia</taxon>
        <taxon>Desulfurobacteriales</taxon>
        <taxon>Desulfurobacteriaceae</taxon>
        <taxon>Phorcysia</taxon>
    </lineage>
</organism>
<dbReference type="AlphaFoldDB" id="A0A4R1GHF7"/>